<feature type="region of interest" description="Disordered" evidence="1">
    <location>
        <begin position="226"/>
        <end position="248"/>
    </location>
</feature>
<evidence type="ECO:0000313" key="2">
    <source>
        <dbReference type="EMBL" id="GFS32942.1"/>
    </source>
</evidence>
<evidence type="ECO:0000256" key="1">
    <source>
        <dbReference type="SAM" id="MobiDB-lite"/>
    </source>
</evidence>
<feature type="compositionally biased region" description="Polar residues" evidence="1">
    <location>
        <begin position="190"/>
        <end position="202"/>
    </location>
</feature>
<comment type="caution">
    <text evidence="2">The sequence shown here is derived from an EMBL/GenBank/DDBJ whole genome shotgun (WGS) entry which is preliminary data.</text>
</comment>
<evidence type="ECO:0000313" key="3">
    <source>
        <dbReference type="Proteomes" id="UP000585474"/>
    </source>
</evidence>
<dbReference type="EMBL" id="BJWL01000174">
    <property type="protein sequence ID" value="GFS32942.1"/>
    <property type="molecule type" value="Genomic_DNA"/>
</dbReference>
<reference evidence="3" key="1">
    <citation type="submission" date="2019-07" db="EMBL/GenBank/DDBJ databases">
        <title>De Novo Assembly of kiwifruit Actinidia rufa.</title>
        <authorList>
            <person name="Sugita-Konishi S."/>
            <person name="Sato K."/>
            <person name="Mori E."/>
            <person name="Abe Y."/>
            <person name="Kisaki G."/>
            <person name="Hamano K."/>
            <person name="Suezawa K."/>
            <person name="Otani M."/>
            <person name="Fukuda T."/>
            <person name="Manabe T."/>
            <person name="Gomi K."/>
            <person name="Tabuchi M."/>
            <person name="Akimitsu K."/>
            <person name="Kataoka I."/>
        </authorList>
    </citation>
    <scope>NUCLEOTIDE SEQUENCE [LARGE SCALE GENOMIC DNA]</scope>
    <source>
        <strain evidence="3">cv. Fuchu</strain>
    </source>
</reference>
<accession>A0A7J0DDP4</accession>
<feature type="compositionally biased region" description="Basic and acidic residues" evidence="1">
    <location>
        <begin position="118"/>
        <end position="127"/>
    </location>
</feature>
<dbReference type="AlphaFoldDB" id="A0A7J0DDP4"/>
<protein>
    <submittedName>
        <fullName evidence="2">Uncharacterized protein</fullName>
    </submittedName>
</protein>
<feature type="region of interest" description="Disordered" evidence="1">
    <location>
        <begin position="118"/>
        <end position="139"/>
    </location>
</feature>
<dbReference type="Proteomes" id="UP000585474">
    <property type="component" value="Unassembled WGS sequence"/>
</dbReference>
<proteinExistence type="predicted"/>
<organism evidence="2 3">
    <name type="scientific">Actinidia rufa</name>
    <dbReference type="NCBI Taxonomy" id="165716"/>
    <lineage>
        <taxon>Eukaryota</taxon>
        <taxon>Viridiplantae</taxon>
        <taxon>Streptophyta</taxon>
        <taxon>Embryophyta</taxon>
        <taxon>Tracheophyta</taxon>
        <taxon>Spermatophyta</taxon>
        <taxon>Magnoliopsida</taxon>
        <taxon>eudicotyledons</taxon>
        <taxon>Gunneridae</taxon>
        <taxon>Pentapetalae</taxon>
        <taxon>asterids</taxon>
        <taxon>Ericales</taxon>
        <taxon>Actinidiaceae</taxon>
        <taxon>Actinidia</taxon>
    </lineage>
</organism>
<feature type="region of interest" description="Disordered" evidence="1">
    <location>
        <begin position="153"/>
        <end position="208"/>
    </location>
</feature>
<sequence>MRWLDVAFWEDGGPFNDWRLPEVEVEVEVEEVRAQGSLRERDDGSVVTKLRGEENQRDKGRMLAHLVHVEASLLVSRLDVDKVKGLKLTSPWRCLRRGALLQVPYIQAPRRSNQIIHELHKREEERPGQGSPTGRARAKMVKATPYKLGKHVGYVNNSATHDGDPPCHAEESRCSPSSHGEANASLPDGSETQDPANQSTDGGQLPFISEGQLPLTLTSNHLTLGDTTIPWGNPLPRNVSAPRSSRTL</sequence>
<keyword evidence="3" id="KW-1185">Reference proteome</keyword>
<feature type="compositionally biased region" description="Basic and acidic residues" evidence="1">
    <location>
        <begin position="161"/>
        <end position="173"/>
    </location>
</feature>
<gene>
    <name evidence="2" type="ORF">Acr_00g0025500</name>
</gene>
<name>A0A7J0DDP4_9ERIC</name>